<protein>
    <submittedName>
        <fullName evidence="1">Uncharacterized protein</fullName>
    </submittedName>
</protein>
<gene>
    <name evidence="1" type="primary">zpcN</name>
</gene>
<reference evidence="1" key="1">
    <citation type="journal article" date="2013" name="J. Bacteriol.">
        <title>A plasmid-encoded phosphatase regulates Bacillus subtilis biofilm architecture, sporulation, and genetic competence.</title>
        <authorList>
            <person name="Parashar V."/>
            <person name="Konkol M.A."/>
            <person name="Kearns D.B."/>
            <person name="Neiditch M.B."/>
        </authorList>
    </citation>
    <scope>NUCLEOTIDE SEQUENCE</scope>
    <source>
        <strain evidence="1">NCIB 3610</strain>
        <plasmid evidence="1">pBS32</plasmid>
    </source>
</reference>
<organism evidence="1">
    <name type="scientific">Bacillus subtilis subsp. subtilis NCIB 3610 = ATCC 6051 = DSM 10</name>
    <dbReference type="NCBI Taxonomy" id="535026"/>
    <lineage>
        <taxon>Bacteria</taxon>
        <taxon>Bacillati</taxon>
        <taxon>Bacillota</taxon>
        <taxon>Bacilli</taxon>
        <taxon>Bacillales</taxon>
        <taxon>Bacillaceae</taxon>
        <taxon>Bacillus</taxon>
    </lineage>
</organism>
<keyword evidence="1" id="KW-0614">Plasmid</keyword>
<evidence type="ECO:0000313" key="1">
    <source>
        <dbReference type="EMBL" id="AGQ21294.1"/>
    </source>
</evidence>
<sequence>MFIIYLLFFYLAIPSILIKFSISRIFHYNIDFWGLYFIFIALYFLRIVFKK</sequence>
<proteinExistence type="predicted"/>
<dbReference type="EMBL" id="KF365913">
    <property type="protein sequence ID" value="AGQ21294.1"/>
    <property type="molecule type" value="Genomic_DNA"/>
</dbReference>
<accession>S5DW50</accession>
<geneLocation type="plasmid" evidence="1">
    <name>pBS32</name>
</geneLocation>
<name>S5DW50_BACIU</name>
<reference evidence="1" key="2">
    <citation type="journal article" date="2013" name="J. Bacteriol.">
        <title>Plasmid-Encoded ComI Inhibits Competence in the Ancestral 3610 Strain of Bacillus subtilis.</title>
        <authorList>
            <person name="Konkol M.A."/>
            <person name="Blair K.M."/>
            <person name="Kearns D.B."/>
        </authorList>
    </citation>
    <scope>NUCLEOTIDE SEQUENCE</scope>
    <source>
        <strain evidence="1">NCIB 3610</strain>
        <plasmid evidence="1">pBS32</plasmid>
    </source>
</reference>
<dbReference type="AlphaFoldDB" id="S5DW50"/>